<sequence>MDALCKRRFENGAKYGNWTQYATSQLTLINLDDSKPKRSQHASIQAERSGEENSHGPPEVACIVTITCFRPGSGAFKIKMQGRL</sequence>
<comment type="caution">
    <text evidence="2">The sequence shown here is derived from an EMBL/GenBank/DDBJ whole genome shotgun (WGS) entry which is preliminary data.</text>
</comment>
<proteinExistence type="predicted"/>
<reference evidence="2 3" key="1">
    <citation type="journal article" date="2021" name="Elife">
        <title>Chloroplast acquisition without the gene transfer in kleptoplastic sea slugs, Plakobranchus ocellatus.</title>
        <authorList>
            <person name="Maeda T."/>
            <person name="Takahashi S."/>
            <person name="Yoshida T."/>
            <person name="Shimamura S."/>
            <person name="Takaki Y."/>
            <person name="Nagai Y."/>
            <person name="Toyoda A."/>
            <person name="Suzuki Y."/>
            <person name="Arimoto A."/>
            <person name="Ishii H."/>
            <person name="Satoh N."/>
            <person name="Nishiyama T."/>
            <person name="Hasebe M."/>
            <person name="Maruyama T."/>
            <person name="Minagawa J."/>
            <person name="Obokata J."/>
            <person name="Shigenobu S."/>
        </authorList>
    </citation>
    <scope>NUCLEOTIDE SEQUENCE [LARGE SCALE GENOMIC DNA]</scope>
</reference>
<dbReference type="EMBL" id="BLXT01001599">
    <property type="protein sequence ID" value="GFN86759.1"/>
    <property type="molecule type" value="Genomic_DNA"/>
</dbReference>
<dbReference type="Proteomes" id="UP000735302">
    <property type="component" value="Unassembled WGS sequence"/>
</dbReference>
<keyword evidence="3" id="KW-1185">Reference proteome</keyword>
<name>A0AAV3YV93_9GAST</name>
<accession>A0AAV3YV93</accession>
<protein>
    <submittedName>
        <fullName evidence="2">Uncharacterized protein</fullName>
    </submittedName>
</protein>
<evidence type="ECO:0000313" key="2">
    <source>
        <dbReference type="EMBL" id="GFN86759.1"/>
    </source>
</evidence>
<gene>
    <name evidence="2" type="ORF">PoB_001326500</name>
</gene>
<dbReference type="AlphaFoldDB" id="A0AAV3YV93"/>
<evidence type="ECO:0000256" key="1">
    <source>
        <dbReference type="SAM" id="MobiDB-lite"/>
    </source>
</evidence>
<feature type="region of interest" description="Disordered" evidence="1">
    <location>
        <begin position="32"/>
        <end position="56"/>
    </location>
</feature>
<organism evidence="2 3">
    <name type="scientific">Plakobranchus ocellatus</name>
    <dbReference type="NCBI Taxonomy" id="259542"/>
    <lineage>
        <taxon>Eukaryota</taxon>
        <taxon>Metazoa</taxon>
        <taxon>Spiralia</taxon>
        <taxon>Lophotrochozoa</taxon>
        <taxon>Mollusca</taxon>
        <taxon>Gastropoda</taxon>
        <taxon>Heterobranchia</taxon>
        <taxon>Euthyneura</taxon>
        <taxon>Panpulmonata</taxon>
        <taxon>Sacoglossa</taxon>
        <taxon>Placobranchoidea</taxon>
        <taxon>Plakobranchidae</taxon>
        <taxon>Plakobranchus</taxon>
    </lineage>
</organism>
<evidence type="ECO:0000313" key="3">
    <source>
        <dbReference type="Proteomes" id="UP000735302"/>
    </source>
</evidence>